<proteinExistence type="predicted"/>
<dbReference type="OrthoDB" id="9806984at2"/>
<evidence type="ECO:0000256" key="1">
    <source>
        <dbReference type="ARBA" id="ARBA00004533"/>
    </source>
</evidence>
<keyword evidence="3" id="KW-0997">Cell inner membrane</keyword>
<sequence>MTNNTQTPEQNTNHVAKVRQLKRISPFWLLPFIALCIGAILFFQIIQEQGTSIKITFTNGEGLVAGKTQVRFQGLQIGEVKKVNFTPDLKRVEVIANIYPEASRVLRENTKFWLVQPSASLAGISGLDALVSGNYITLQPGDGEEENEFIAENEGPIAEVNEGDLLIHLIADDLGSISAGASVYYKKMPVGKIADYRFTKDQEKVEIDVVIEKNYANLIKKDSRFWNISGFQADVNLGGISVNMESLNSVVQGAVSFDSPDDSPKAESQQRYTLYPNLQAAKRGINVDITLPNITGLEPNKTLVFYQGMPVGVLSELGVKNDQDPTMPPQDNQQNHIQGKLLINPNMSGLLKENSTIILRDKKLTLGNLNSVWDLFKGYSFEIIAGDGNPKDKFTVIRQSELLLKQPNSLVFTLTAPETYGVSAGQPIYYNGIIIGELISQDITIDGVTFKAAISAEYRQLIGADTKFVAASNLDLSLGLDGLNVQAAPPEKWLEGGVRILAKTSAKNPPLSSYPLYRNVESAENGITSAQLTPTITLTASNLPSISQGSLVLYRQYEVGKILDIRPQNKHFDIDVFIYPKYRHLLTTKSRFWVESAAQVDITTRGISIQASPLARTLKGAISFDNEGSNTQNKTLYVNELRAKSAGQEITLITTNASNLSKGMALRYMGLNVGEIEQINLDKNNNRIIAKALINPNYMDIVAKENSRFQVISPEISAGGIQNLDSLLQPYIDIDAGSGKRKTQFTLRQSVESNNKYDNGVPFILETNDALNLTSGSPIYYRGIEVGKINRMELNSLGDRVLVHILIANKHHHLVRQNSQFWISSGYNFELGWQGAQFNTGSVQQFLKGGISFATPSGRVVQPVAKSGQRFLLQIKRPEHERQWNQATAE</sequence>
<dbReference type="InterPro" id="IPR003399">
    <property type="entry name" value="Mce/MlaD"/>
</dbReference>
<feature type="domain" description="Mce/MlaD" evidence="8">
    <location>
        <begin position="167"/>
        <end position="224"/>
    </location>
</feature>
<evidence type="ECO:0000256" key="4">
    <source>
        <dbReference type="ARBA" id="ARBA00022692"/>
    </source>
</evidence>
<gene>
    <name evidence="9" type="ORF">CVP05_01860</name>
</gene>
<keyword evidence="4 7" id="KW-0812">Transmembrane</keyword>
<feature type="domain" description="Mce/MlaD" evidence="8">
    <location>
        <begin position="50"/>
        <end position="141"/>
    </location>
</feature>
<protein>
    <submittedName>
        <fullName evidence="9">MCE family protein</fullName>
    </submittedName>
</protein>
<evidence type="ECO:0000256" key="5">
    <source>
        <dbReference type="ARBA" id="ARBA00022989"/>
    </source>
</evidence>
<dbReference type="RefSeq" id="WP_100287851.1">
    <property type="nucleotide sequence ID" value="NZ_PHHA01000002.1"/>
</dbReference>
<organism evidence="9 10">
    <name type="scientific">Conservatibacter flavescens</name>
    <dbReference type="NCBI Taxonomy" id="28161"/>
    <lineage>
        <taxon>Bacteria</taxon>
        <taxon>Pseudomonadati</taxon>
        <taxon>Pseudomonadota</taxon>
        <taxon>Gammaproteobacteria</taxon>
        <taxon>Pasteurellales</taxon>
        <taxon>Pasteurellaceae</taxon>
        <taxon>Conservatibacter</taxon>
    </lineage>
</organism>
<evidence type="ECO:0000313" key="10">
    <source>
        <dbReference type="Proteomes" id="UP000229329"/>
    </source>
</evidence>
<reference evidence="9 10" key="1">
    <citation type="submission" date="2017-11" db="EMBL/GenBank/DDBJ databases">
        <title>Reclassification of Bisgaard taxon 7 as Conservatibacter flavescens gen. nov., sp. nov.</title>
        <authorList>
            <person name="Christensen H."/>
        </authorList>
    </citation>
    <scope>NUCLEOTIDE SEQUENCE [LARGE SCALE GENOMIC DNA]</scope>
    <source>
        <strain evidence="9 10">7_4</strain>
    </source>
</reference>
<evidence type="ECO:0000259" key="8">
    <source>
        <dbReference type="Pfam" id="PF02470"/>
    </source>
</evidence>
<evidence type="ECO:0000256" key="3">
    <source>
        <dbReference type="ARBA" id="ARBA00022519"/>
    </source>
</evidence>
<comment type="subcellular location">
    <subcellularLocation>
        <location evidence="1">Cell inner membrane</location>
    </subcellularLocation>
</comment>
<dbReference type="PANTHER" id="PTHR30462">
    <property type="entry name" value="INTERMEMBRANE TRANSPORT PROTEIN PQIB-RELATED"/>
    <property type="match status" value="1"/>
</dbReference>
<comment type="caution">
    <text evidence="9">The sequence shown here is derived from an EMBL/GenBank/DDBJ whole genome shotgun (WGS) entry which is preliminary data.</text>
</comment>
<dbReference type="EMBL" id="PHHA01000002">
    <property type="protein sequence ID" value="PJG86576.1"/>
    <property type="molecule type" value="Genomic_DNA"/>
</dbReference>
<dbReference type="Proteomes" id="UP000229329">
    <property type="component" value="Unassembled WGS sequence"/>
</dbReference>
<evidence type="ECO:0000256" key="2">
    <source>
        <dbReference type="ARBA" id="ARBA00022475"/>
    </source>
</evidence>
<dbReference type="PANTHER" id="PTHR30462:SF0">
    <property type="entry name" value="INTERMEMBRANE TRANSPORT PROTEIN YEBT"/>
    <property type="match status" value="1"/>
</dbReference>
<evidence type="ECO:0000256" key="7">
    <source>
        <dbReference type="SAM" id="Phobius"/>
    </source>
</evidence>
<evidence type="ECO:0000313" key="9">
    <source>
        <dbReference type="EMBL" id="PJG86576.1"/>
    </source>
</evidence>
<feature type="transmembrane region" description="Helical" evidence="7">
    <location>
        <begin position="27"/>
        <end position="46"/>
    </location>
</feature>
<dbReference type="InterPro" id="IPR051800">
    <property type="entry name" value="PqiA-PqiB_transport"/>
</dbReference>
<feature type="domain" description="Mce/MlaD" evidence="8">
    <location>
        <begin position="533"/>
        <end position="595"/>
    </location>
</feature>
<dbReference type="AlphaFoldDB" id="A0A2M8S609"/>
<evidence type="ECO:0000256" key="6">
    <source>
        <dbReference type="ARBA" id="ARBA00023136"/>
    </source>
</evidence>
<accession>A0A2M8S609</accession>
<keyword evidence="5 7" id="KW-1133">Transmembrane helix</keyword>
<dbReference type="Pfam" id="PF02470">
    <property type="entry name" value="MlaD"/>
    <property type="match status" value="5"/>
</dbReference>
<feature type="domain" description="Mce/MlaD" evidence="8">
    <location>
        <begin position="760"/>
        <end position="825"/>
    </location>
</feature>
<keyword evidence="6 7" id="KW-0472">Membrane</keyword>
<feature type="domain" description="Mce/MlaD" evidence="8">
    <location>
        <begin position="647"/>
        <end position="737"/>
    </location>
</feature>
<name>A0A2M8S609_9PAST</name>
<keyword evidence="2" id="KW-1003">Cell membrane</keyword>
<dbReference type="GO" id="GO:0005886">
    <property type="term" value="C:plasma membrane"/>
    <property type="evidence" value="ECO:0007669"/>
    <property type="project" value="UniProtKB-SubCell"/>
</dbReference>
<keyword evidence="10" id="KW-1185">Reference proteome</keyword>